<dbReference type="Pfam" id="PF04434">
    <property type="entry name" value="SWIM"/>
    <property type="match status" value="1"/>
</dbReference>
<dbReference type="PROSITE" id="PS50966">
    <property type="entry name" value="ZF_SWIM"/>
    <property type="match status" value="1"/>
</dbReference>
<dbReference type="PROSITE" id="PS01007">
    <property type="entry name" value="TRANSPOSASE_MUTATOR"/>
    <property type="match status" value="1"/>
</dbReference>
<evidence type="ECO:0000259" key="9">
    <source>
        <dbReference type="PROSITE" id="PS50966"/>
    </source>
</evidence>
<gene>
    <name evidence="10" type="ORF">GUJ93_ZPchr0006g45379</name>
</gene>
<evidence type="ECO:0000256" key="8">
    <source>
        <dbReference type="SAM" id="MobiDB-lite"/>
    </source>
</evidence>
<dbReference type="InterPro" id="IPR018289">
    <property type="entry name" value="MULE_transposase_dom"/>
</dbReference>
<keyword evidence="3 7" id="KW-0863">Zinc-finger</keyword>
<dbReference type="InterPro" id="IPR007527">
    <property type="entry name" value="Znf_SWIM"/>
</dbReference>
<protein>
    <recommendedName>
        <fullName evidence="9">SWIM-type domain-containing protein</fullName>
    </recommendedName>
</protein>
<sequence length="552" mass="62358">MASKGWVADRLTEWLKNNPSKGAKEAKEKLQSEYGIKLGYSKAWRGMKLAMEKIHGTYEESFQELFNWKEQMDICQPGSVIDIEVEKIGEDICFKRIFVALRPCIDGFLAGCRPYLGVDAASLKGKYTGQLASATGVDGHNWLYHVAFGVFHSETEDNWCWFMKNLRSAIGCPDGLVISTDACKGLETAVSKVFPTAEHRECMRHLYGNFIKHFQGDVFTQHLYPAARSYTQSQFRWHLGKIYEHCPNAIEYLETNHSRIWYRCAFSELSKCDYLTNNVSESFNSQVKNLRGLLVHELIDGIRELIMEKRYLRRHVAQGMESGILPNVLKELNQVSNNLRVVKVARSSDDCAEISLVDETNSTTRHSVDIKEHTCSCRVWQLTGKPCKHALAWICSNRGLEIASFVHEYYSVAKFRAAYEGAVLPMPDRSQWPQCVGFGFKVCPPLQKRAAGRPKVTRIRGVLENANKRKVRCSRCKGFGHFAKTCKLAEPPRKRKRDEVAGDGGASTSAAPAGPPQQKKRTPQKKLASKKKRPQAAGGEVAVRSLRSWLDL</sequence>
<dbReference type="SMART" id="SM00575">
    <property type="entry name" value="ZnF_PMZ"/>
    <property type="match status" value="1"/>
</dbReference>
<dbReference type="OrthoDB" id="674331at2759"/>
<keyword evidence="5" id="KW-0238">DNA-binding</keyword>
<dbReference type="EMBL" id="JAAALK010000283">
    <property type="protein sequence ID" value="KAG8075418.1"/>
    <property type="molecule type" value="Genomic_DNA"/>
</dbReference>
<dbReference type="GO" id="GO:0004803">
    <property type="term" value="F:transposase activity"/>
    <property type="evidence" value="ECO:0007669"/>
    <property type="project" value="InterPro"/>
</dbReference>
<evidence type="ECO:0000256" key="4">
    <source>
        <dbReference type="ARBA" id="ARBA00022833"/>
    </source>
</evidence>
<dbReference type="PANTHER" id="PTHR31973">
    <property type="entry name" value="POLYPROTEIN, PUTATIVE-RELATED"/>
    <property type="match status" value="1"/>
</dbReference>
<proteinExistence type="predicted"/>
<keyword evidence="11" id="KW-1185">Reference proteome</keyword>
<dbReference type="GO" id="GO:0003677">
    <property type="term" value="F:DNA binding"/>
    <property type="evidence" value="ECO:0007669"/>
    <property type="project" value="UniProtKB-KW"/>
</dbReference>
<dbReference type="EMBL" id="JAAALK010000283">
    <property type="protein sequence ID" value="KAG8075419.1"/>
    <property type="molecule type" value="Genomic_DNA"/>
</dbReference>
<keyword evidence="6" id="KW-0233">DNA recombination</keyword>
<feature type="region of interest" description="Disordered" evidence="8">
    <location>
        <begin position="490"/>
        <end position="552"/>
    </location>
</feature>
<evidence type="ECO:0000313" key="10">
    <source>
        <dbReference type="EMBL" id="KAG8075418.1"/>
    </source>
</evidence>
<accession>A0A8J5SLH5</accession>
<feature type="compositionally biased region" description="Basic residues" evidence="8">
    <location>
        <begin position="518"/>
        <end position="534"/>
    </location>
</feature>
<keyword evidence="1" id="KW-0815">Transposition</keyword>
<evidence type="ECO:0000256" key="6">
    <source>
        <dbReference type="ARBA" id="ARBA00023172"/>
    </source>
</evidence>
<evidence type="ECO:0000256" key="3">
    <source>
        <dbReference type="ARBA" id="ARBA00022771"/>
    </source>
</evidence>
<keyword evidence="2" id="KW-0479">Metal-binding</keyword>
<keyword evidence="4" id="KW-0862">Zinc</keyword>
<dbReference type="AlphaFoldDB" id="A0A8J5SLH5"/>
<evidence type="ECO:0000256" key="2">
    <source>
        <dbReference type="ARBA" id="ARBA00022723"/>
    </source>
</evidence>
<reference evidence="10" key="2">
    <citation type="submission" date="2021-02" db="EMBL/GenBank/DDBJ databases">
        <authorList>
            <person name="Kimball J.A."/>
            <person name="Haas M.W."/>
            <person name="Macchietto M."/>
            <person name="Kono T."/>
            <person name="Duquette J."/>
            <person name="Shao M."/>
        </authorList>
    </citation>
    <scope>NUCLEOTIDE SEQUENCE</scope>
    <source>
        <tissue evidence="10">Fresh leaf tissue</tissue>
    </source>
</reference>
<dbReference type="GO" id="GO:0006313">
    <property type="term" value="P:DNA transposition"/>
    <property type="evidence" value="ECO:0007669"/>
    <property type="project" value="InterPro"/>
</dbReference>
<evidence type="ECO:0000256" key="5">
    <source>
        <dbReference type="ARBA" id="ARBA00023125"/>
    </source>
</evidence>
<evidence type="ECO:0000256" key="7">
    <source>
        <dbReference type="PROSITE-ProRule" id="PRU00325"/>
    </source>
</evidence>
<organism evidence="10 11">
    <name type="scientific">Zizania palustris</name>
    <name type="common">Northern wild rice</name>
    <dbReference type="NCBI Taxonomy" id="103762"/>
    <lineage>
        <taxon>Eukaryota</taxon>
        <taxon>Viridiplantae</taxon>
        <taxon>Streptophyta</taxon>
        <taxon>Embryophyta</taxon>
        <taxon>Tracheophyta</taxon>
        <taxon>Spermatophyta</taxon>
        <taxon>Magnoliopsida</taxon>
        <taxon>Liliopsida</taxon>
        <taxon>Poales</taxon>
        <taxon>Poaceae</taxon>
        <taxon>BOP clade</taxon>
        <taxon>Oryzoideae</taxon>
        <taxon>Oryzeae</taxon>
        <taxon>Zizaniinae</taxon>
        <taxon>Zizania</taxon>
    </lineage>
</organism>
<dbReference type="GO" id="GO:0008270">
    <property type="term" value="F:zinc ion binding"/>
    <property type="evidence" value="ECO:0007669"/>
    <property type="project" value="UniProtKB-KW"/>
</dbReference>
<evidence type="ECO:0000313" key="11">
    <source>
        <dbReference type="Proteomes" id="UP000729402"/>
    </source>
</evidence>
<dbReference type="InterPro" id="IPR001207">
    <property type="entry name" value="Transposase_mutator"/>
</dbReference>
<dbReference type="Pfam" id="PF10551">
    <property type="entry name" value="MULE"/>
    <property type="match status" value="1"/>
</dbReference>
<name>A0A8J5SLH5_ZIZPA</name>
<dbReference type="Proteomes" id="UP000729402">
    <property type="component" value="Unassembled WGS sequence"/>
</dbReference>
<reference evidence="10" key="1">
    <citation type="journal article" date="2021" name="bioRxiv">
        <title>Whole Genome Assembly and Annotation of Northern Wild Rice, Zizania palustris L., Supports a Whole Genome Duplication in the Zizania Genus.</title>
        <authorList>
            <person name="Haas M."/>
            <person name="Kono T."/>
            <person name="Macchietto M."/>
            <person name="Millas R."/>
            <person name="McGilp L."/>
            <person name="Shao M."/>
            <person name="Duquette J."/>
            <person name="Hirsch C.N."/>
            <person name="Kimball J."/>
        </authorList>
    </citation>
    <scope>NUCLEOTIDE SEQUENCE</scope>
    <source>
        <tissue evidence="10">Fresh leaf tissue</tissue>
    </source>
</reference>
<comment type="caution">
    <text evidence="10">The sequence shown here is derived from an EMBL/GenBank/DDBJ whole genome shotgun (WGS) entry which is preliminary data.</text>
</comment>
<evidence type="ECO:0000256" key="1">
    <source>
        <dbReference type="ARBA" id="ARBA00022578"/>
    </source>
</evidence>
<feature type="domain" description="SWIM-type" evidence="9">
    <location>
        <begin position="366"/>
        <end position="398"/>
    </location>
</feature>
<dbReference type="PANTHER" id="PTHR31973:SF195">
    <property type="entry name" value="MUDR FAMILY TRANSPOSASE"/>
    <property type="match status" value="1"/>
</dbReference>
<dbReference type="InterPro" id="IPR006564">
    <property type="entry name" value="Znf_PMZ"/>
</dbReference>